<keyword evidence="2" id="KW-1185">Reference proteome</keyword>
<evidence type="ECO:0000313" key="1">
    <source>
        <dbReference type="EMBL" id="AKC68812.1"/>
    </source>
</evidence>
<name>A0A0E3YBH5_9BURK</name>
<organism evidence="1 2">
    <name type="scientific">Pandoraea oxalativorans</name>
    <dbReference type="NCBI Taxonomy" id="573737"/>
    <lineage>
        <taxon>Bacteria</taxon>
        <taxon>Pseudomonadati</taxon>
        <taxon>Pseudomonadota</taxon>
        <taxon>Betaproteobacteria</taxon>
        <taxon>Burkholderiales</taxon>
        <taxon>Burkholderiaceae</taxon>
        <taxon>Pandoraea</taxon>
    </lineage>
</organism>
<proteinExistence type="predicted"/>
<dbReference type="KEGG" id="pox:MB84_04080"/>
<accession>A0A0E3YBH5</accession>
<dbReference type="PATRIC" id="fig|573737.6.peg.1600"/>
<sequence>MTMLYRLMLVTTCVTIIIMAWKLNQPTLWDGAFPTRRALITTDIHSGAMVRESLPGRVLFRLTKGDDCLFLSGSDWERHDAKDPYMVFVPVFCVGKGAGWTLIHDLLENEVPLKSGNSAGADRE</sequence>
<reference evidence="1" key="1">
    <citation type="submission" date="2016-06" db="EMBL/GenBank/DDBJ databases">
        <title>Pandoraea oxalativorans DSM 23570 Genome Sequencing.</title>
        <authorList>
            <person name="Ee R."/>
            <person name="Lim Y.-L."/>
            <person name="Yong D."/>
            <person name="Yin W.-F."/>
            <person name="Chan K.-G."/>
        </authorList>
    </citation>
    <scope>NUCLEOTIDE SEQUENCE</scope>
    <source>
        <strain evidence="1">DSM 23570</strain>
    </source>
</reference>
<dbReference type="AlphaFoldDB" id="A0A0E3YBH5"/>
<dbReference type="EMBL" id="CP011253">
    <property type="protein sequence ID" value="AKC68812.1"/>
    <property type="molecule type" value="Genomic_DNA"/>
</dbReference>
<gene>
    <name evidence="1" type="ORF">MB84_04080</name>
</gene>
<dbReference type="Proteomes" id="UP000035050">
    <property type="component" value="Chromosome"/>
</dbReference>
<evidence type="ECO:0000313" key="2">
    <source>
        <dbReference type="Proteomes" id="UP000035050"/>
    </source>
</evidence>
<dbReference type="HOGENOM" id="CLU_2001623_0_0_4"/>
<protein>
    <submittedName>
        <fullName evidence="1">Uncharacterized protein</fullName>
    </submittedName>
</protein>